<dbReference type="HOGENOM" id="CLU_3345606_0_0_5"/>
<keyword evidence="3" id="KW-1185">Reference proteome</keyword>
<accession>A3VGL7</accession>
<evidence type="ECO:0000313" key="2">
    <source>
        <dbReference type="EMBL" id="EAQ12422.1"/>
    </source>
</evidence>
<dbReference type="AlphaFoldDB" id="A3VGL7"/>
<dbReference type="Proteomes" id="UP000002931">
    <property type="component" value="Unassembled WGS sequence"/>
</dbReference>
<dbReference type="EMBL" id="AAMT01000008">
    <property type="protein sequence ID" value="EAQ12422.1"/>
    <property type="molecule type" value="Genomic_DNA"/>
</dbReference>
<organism evidence="2 3">
    <name type="scientific">Maritimibacter alkaliphilus HTCC2654</name>
    <dbReference type="NCBI Taxonomy" id="314271"/>
    <lineage>
        <taxon>Bacteria</taxon>
        <taxon>Pseudomonadati</taxon>
        <taxon>Pseudomonadota</taxon>
        <taxon>Alphaproteobacteria</taxon>
        <taxon>Rhodobacterales</taxon>
        <taxon>Roseobacteraceae</taxon>
        <taxon>Maritimibacter</taxon>
    </lineage>
</organism>
<sequence>MDRATLCSTIRSDIEKSITLSRSSQRQNSNLSAPDPP</sequence>
<feature type="compositionally biased region" description="Low complexity" evidence="1">
    <location>
        <begin position="20"/>
        <end position="37"/>
    </location>
</feature>
<evidence type="ECO:0000256" key="1">
    <source>
        <dbReference type="SAM" id="MobiDB-lite"/>
    </source>
</evidence>
<dbReference type="STRING" id="314271.RB2654_14090"/>
<protein>
    <submittedName>
        <fullName evidence="2">Uncharacterized protein</fullName>
    </submittedName>
</protein>
<comment type="caution">
    <text evidence="2">The sequence shown here is derived from an EMBL/GenBank/DDBJ whole genome shotgun (WGS) entry which is preliminary data.</text>
</comment>
<evidence type="ECO:0000313" key="3">
    <source>
        <dbReference type="Proteomes" id="UP000002931"/>
    </source>
</evidence>
<proteinExistence type="predicted"/>
<feature type="region of interest" description="Disordered" evidence="1">
    <location>
        <begin position="17"/>
        <end position="37"/>
    </location>
</feature>
<gene>
    <name evidence="2" type="ORF">RB2654_14090</name>
</gene>
<name>A3VGL7_9RHOB</name>
<reference evidence="2 3" key="1">
    <citation type="journal article" date="2010" name="J. Bacteriol.">
        <title>Genome sequences of Pelagibaca bermudensis HTCC2601T and Maritimibacter alkaliphilus HTCC2654T, the type strains of two marine Roseobacter genera.</title>
        <authorList>
            <person name="Thrash J.C."/>
            <person name="Cho J.C."/>
            <person name="Ferriera S."/>
            <person name="Johnson J."/>
            <person name="Vergin K.L."/>
            <person name="Giovannoni S.J."/>
        </authorList>
    </citation>
    <scope>NUCLEOTIDE SEQUENCE [LARGE SCALE GENOMIC DNA]</scope>
    <source>
        <strain evidence="2 3">HTCC2654</strain>
    </source>
</reference>